<sequence length="416" mass="46890">MPAVNRLPFTLSNRLAILCIALLGSAPVAHANSVTPADDSPASIQSQLIQTEHSRILTKATEYLSVKPSTIVDYVSPRSSGTAHDFYSEGDYWWPNPEDPSGPYIRRDGLSNPDNFIKHRLQLIELSDIAATLASAYILEQDQKYLTQIDNHLNAWFVNGKTKMAPHLNYGQAIKGRNTGRSIGVIDTIHLTEVARSIYQLEQLAPGALTSAAATKKWFAEYLQWLLESPFGQTERQHPNNHGVCWAMQAAAFAQLTGNTQLLDEIREDFKNVFIKQMMATDGSFPAELARTKPYGYSLFVLDAMATNAQLLSNAEHDMWRFSTKDGRGMQRAVEYMLPYVQDKSSWPLKPDVLYWDNWPVRQPAFVFAALHFKNSAYLNAWVTEEADPSEYEVLRNLPVRHPMIWLDALSLGENK</sequence>
<feature type="chain" id="PRO_5046909606" evidence="3">
    <location>
        <begin position="32"/>
        <end position="416"/>
    </location>
</feature>
<dbReference type="SUPFAM" id="SSF48230">
    <property type="entry name" value="Chondroitin AC/alginate lyase"/>
    <property type="match status" value="1"/>
</dbReference>
<evidence type="ECO:0000256" key="2">
    <source>
        <dbReference type="ARBA" id="ARBA00023239"/>
    </source>
</evidence>
<gene>
    <name evidence="5" type="ORF">ACFOEB_02045</name>
</gene>
<evidence type="ECO:0000256" key="3">
    <source>
        <dbReference type="SAM" id="SignalP"/>
    </source>
</evidence>
<dbReference type="RefSeq" id="WP_382414031.1">
    <property type="nucleotide sequence ID" value="NZ_AP031500.1"/>
</dbReference>
<evidence type="ECO:0000313" key="6">
    <source>
        <dbReference type="Proteomes" id="UP001595548"/>
    </source>
</evidence>
<dbReference type="Gene3D" id="1.50.10.100">
    <property type="entry name" value="Chondroitin AC/alginate lyase"/>
    <property type="match status" value="1"/>
</dbReference>
<dbReference type="EMBL" id="JBHRTL010000003">
    <property type="protein sequence ID" value="MFC3153966.1"/>
    <property type="molecule type" value="Genomic_DNA"/>
</dbReference>
<evidence type="ECO:0000259" key="4">
    <source>
        <dbReference type="Pfam" id="PF05426"/>
    </source>
</evidence>
<feature type="signal peptide" evidence="3">
    <location>
        <begin position="1"/>
        <end position="31"/>
    </location>
</feature>
<organism evidence="5 6">
    <name type="scientific">Gilvimarinus japonicus</name>
    <dbReference type="NCBI Taxonomy" id="1796469"/>
    <lineage>
        <taxon>Bacteria</taxon>
        <taxon>Pseudomonadati</taxon>
        <taxon>Pseudomonadota</taxon>
        <taxon>Gammaproteobacteria</taxon>
        <taxon>Cellvibrionales</taxon>
        <taxon>Cellvibrionaceae</taxon>
        <taxon>Gilvimarinus</taxon>
    </lineage>
</organism>
<dbReference type="InterPro" id="IPR008929">
    <property type="entry name" value="Chondroitin_lyas"/>
</dbReference>
<dbReference type="Proteomes" id="UP001595548">
    <property type="component" value="Unassembled WGS sequence"/>
</dbReference>
<evidence type="ECO:0000256" key="1">
    <source>
        <dbReference type="ARBA" id="ARBA00022729"/>
    </source>
</evidence>
<feature type="domain" description="Alginate lyase" evidence="4">
    <location>
        <begin position="76"/>
        <end position="347"/>
    </location>
</feature>
<dbReference type="GO" id="GO:0016829">
    <property type="term" value="F:lyase activity"/>
    <property type="evidence" value="ECO:0007669"/>
    <property type="project" value="UniProtKB-KW"/>
</dbReference>
<dbReference type="InterPro" id="IPR008397">
    <property type="entry name" value="Alginate_lyase_dom"/>
</dbReference>
<evidence type="ECO:0000313" key="5">
    <source>
        <dbReference type="EMBL" id="MFC3153966.1"/>
    </source>
</evidence>
<proteinExistence type="predicted"/>
<name>A0ABV7HMV9_9GAMM</name>
<keyword evidence="6" id="KW-1185">Reference proteome</keyword>
<reference evidence="6" key="1">
    <citation type="journal article" date="2019" name="Int. J. Syst. Evol. Microbiol.">
        <title>The Global Catalogue of Microorganisms (GCM) 10K type strain sequencing project: providing services to taxonomists for standard genome sequencing and annotation.</title>
        <authorList>
            <consortium name="The Broad Institute Genomics Platform"/>
            <consortium name="The Broad Institute Genome Sequencing Center for Infectious Disease"/>
            <person name="Wu L."/>
            <person name="Ma J."/>
        </authorList>
    </citation>
    <scope>NUCLEOTIDE SEQUENCE [LARGE SCALE GENOMIC DNA]</scope>
    <source>
        <strain evidence="6">KCTC 52141</strain>
    </source>
</reference>
<comment type="caution">
    <text evidence="5">The sequence shown here is derived from an EMBL/GenBank/DDBJ whole genome shotgun (WGS) entry which is preliminary data.</text>
</comment>
<keyword evidence="2 5" id="KW-0456">Lyase</keyword>
<protein>
    <submittedName>
        <fullName evidence="5">Alginate lyase family protein</fullName>
    </submittedName>
</protein>
<keyword evidence="1 3" id="KW-0732">Signal</keyword>
<accession>A0ABV7HMV9</accession>
<dbReference type="Pfam" id="PF05426">
    <property type="entry name" value="Alginate_lyase"/>
    <property type="match status" value="1"/>
</dbReference>